<organism evidence="3 4">
    <name type="scientific">Crenichthys baileyi</name>
    <name type="common">White River springfish</name>
    <dbReference type="NCBI Taxonomy" id="28760"/>
    <lineage>
        <taxon>Eukaryota</taxon>
        <taxon>Metazoa</taxon>
        <taxon>Chordata</taxon>
        <taxon>Craniata</taxon>
        <taxon>Vertebrata</taxon>
        <taxon>Euteleostomi</taxon>
        <taxon>Actinopterygii</taxon>
        <taxon>Neopterygii</taxon>
        <taxon>Teleostei</taxon>
        <taxon>Neoteleostei</taxon>
        <taxon>Acanthomorphata</taxon>
        <taxon>Ovalentaria</taxon>
        <taxon>Atherinomorphae</taxon>
        <taxon>Cyprinodontiformes</taxon>
        <taxon>Goodeidae</taxon>
        <taxon>Crenichthys</taxon>
    </lineage>
</organism>
<keyword evidence="2" id="KW-0732">Signal</keyword>
<dbReference type="EMBL" id="JAHHUM010000781">
    <property type="protein sequence ID" value="KAK5617210.1"/>
    <property type="molecule type" value="Genomic_DNA"/>
</dbReference>
<evidence type="ECO:0000256" key="2">
    <source>
        <dbReference type="SAM" id="SignalP"/>
    </source>
</evidence>
<feature type="chain" id="PRO_5043451856" evidence="2">
    <location>
        <begin position="23"/>
        <end position="124"/>
    </location>
</feature>
<comment type="caution">
    <text evidence="3">The sequence shown here is derived from an EMBL/GenBank/DDBJ whole genome shotgun (WGS) entry which is preliminary data.</text>
</comment>
<accession>A0AAV9S7F3</accession>
<sequence>FILLVLVLVLVVFRFIRDRVAGAADSAETPRGPSPQHLLQLLRGEPKAFPGPAERKRPFSACPGPSPGPSSRWEVPGTSPKEGAQEASGIDARAPPQLAPLDVEEKGQLYSEPPPNGRGPSPHL</sequence>
<dbReference type="Proteomes" id="UP001311232">
    <property type="component" value="Unassembled WGS sequence"/>
</dbReference>
<keyword evidence="4" id="KW-1185">Reference proteome</keyword>
<gene>
    <name evidence="3" type="ORF">CRENBAI_010621</name>
</gene>
<evidence type="ECO:0000313" key="4">
    <source>
        <dbReference type="Proteomes" id="UP001311232"/>
    </source>
</evidence>
<feature type="region of interest" description="Disordered" evidence="1">
    <location>
        <begin position="44"/>
        <end position="124"/>
    </location>
</feature>
<evidence type="ECO:0000313" key="3">
    <source>
        <dbReference type="EMBL" id="KAK5617210.1"/>
    </source>
</evidence>
<reference evidence="3 4" key="1">
    <citation type="submission" date="2021-06" db="EMBL/GenBank/DDBJ databases">
        <authorList>
            <person name="Palmer J.M."/>
        </authorList>
    </citation>
    <scope>NUCLEOTIDE SEQUENCE [LARGE SCALE GENOMIC DNA]</scope>
    <source>
        <strain evidence="3 4">MEX-2019</strain>
        <tissue evidence="3">Muscle</tissue>
    </source>
</reference>
<name>A0AAV9S7F3_9TELE</name>
<proteinExistence type="predicted"/>
<protein>
    <submittedName>
        <fullName evidence="3">Uncharacterized protein</fullName>
    </submittedName>
</protein>
<feature type="compositionally biased region" description="Pro residues" evidence="1">
    <location>
        <begin position="112"/>
        <end position="124"/>
    </location>
</feature>
<feature type="signal peptide" evidence="2">
    <location>
        <begin position="1"/>
        <end position="22"/>
    </location>
</feature>
<feature type="non-terminal residue" evidence="3">
    <location>
        <position position="1"/>
    </location>
</feature>
<dbReference type="AlphaFoldDB" id="A0AAV9S7F3"/>
<evidence type="ECO:0000256" key="1">
    <source>
        <dbReference type="SAM" id="MobiDB-lite"/>
    </source>
</evidence>